<dbReference type="GO" id="GO:0005615">
    <property type="term" value="C:extracellular space"/>
    <property type="evidence" value="ECO:0007669"/>
    <property type="project" value="TreeGrafter"/>
</dbReference>
<keyword evidence="3" id="KW-1015">Disulfide bond</keyword>
<evidence type="ECO:0000256" key="2">
    <source>
        <dbReference type="ARBA" id="ARBA00022900"/>
    </source>
</evidence>
<dbReference type="PROSITE" id="PS00280">
    <property type="entry name" value="BPTI_KUNITZ_1"/>
    <property type="match status" value="1"/>
</dbReference>
<dbReference type="Pfam" id="PF00014">
    <property type="entry name" value="Kunitz_BPTI"/>
    <property type="match status" value="1"/>
</dbReference>
<evidence type="ECO:0000256" key="1">
    <source>
        <dbReference type="ARBA" id="ARBA00022690"/>
    </source>
</evidence>
<evidence type="ECO:0000259" key="4">
    <source>
        <dbReference type="PROSITE" id="PS50279"/>
    </source>
</evidence>
<dbReference type="CDD" id="cd00109">
    <property type="entry name" value="Kunitz-type"/>
    <property type="match status" value="1"/>
</dbReference>
<dbReference type="InterPro" id="IPR020901">
    <property type="entry name" value="Prtase_inh_Kunz-CS"/>
</dbReference>
<keyword evidence="5" id="KW-1185">Reference proteome</keyword>
<dbReference type="SMART" id="SM00131">
    <property type="entry name" value="KU"/>
    <property type="match status" value="1"/>
</dbReference>
<dbReference type="PANTHER" id="PTHR10083:SF374">
    <property type="entry name" value="BPTI_KUNITZ INHIBITOR DOMAIN-CONTAINING PROTEIN"/>
    <property type="match status" value="1"/>
</dbReference>
<evidence type="ECO:0000313" key="5">
    <source>
        <dbReference type="Proteomes" id="UP000887564"/>
    </source>
</evidence>
<dbReference type="InterPro" id="IPR002223">
    <property type="entry name" value="Kunitz_BPTI"/>
</dbReference>
<protein>
    <submittedName>
        <fullName evidence="6">BPTI/Kunitz inhibitor domain-containing protein</fullName>
    </submittedName>
</protein>
<evidence type="ECO:0000313" key="6">
    <source>
        <dbReference type="WBParaSite" id="PEQ_0000473801-mRNA-1"/>
    </source>
</evidence>
<evidence type="ECO:0000256" key="3">
    <source>
        <dbReference type="ARBA" id="ARBA00023157"/>
    </source>
</evidence>
<dbReference type="PANTHER" id="PTHR10083">
    <property type="entry name" value="KUNITZ-TYPE PROTEASE INHIBITOR-RELATED"/>
    <property type="match status" value="1"/>
</dbReference>
<organism evidence="5 6">
    <name type="scientific">Parascaris equorum</name>
    <name type="common">Equine roundworm</name>
    <dbReference type="NCBI Taxonomy" id="6256"/>
    <lineage>
        <taxon>Eukaryota</taxon>
        <taxon>Metazoa</taxon>
        <taxon>Ecdysozoa</taxon>
        <taxon>Nematoda</taxon>
        <taxon>Chromadorea</taxon>
        <taxon>Rhabditida</taxon>
        <taxon>Spirurina</taxon>
        <taxon>Ascaridomorpha</taxon>
        <taxon>Ascaridoidea</taxon>
        <taxon>Ascarididae</taxon>
        <taxon>Parascaris</taxon>
    </lineage>
</organism>
<dbReference type="Gene3D" id="4.10.410.10">
    <property type="entry name" value="Pancreatic trypsin inhibitor Kunitz domain"/>
    <property type="match status" value="1"/>
</dbReference>
<feature type="domain" description="BPTI/Kunitz inhibitor" evidence="4">
    <location>
        <begin position="49"/>
        <end position="100"/>
    </location>
</feature>
<proteinExistence type="predicted"/>
<dbReference type="InterPro" id="IPR036880">
    <property type="entry name" value="Kunitz_BPTI_sf"/>
</dbReference>
<reference evidence="6" key="1">
    <citation type="submission" date="2022-11" db="UniProtKB">
        <authorList>
            <consortium name="WormBaseParasite"/>
        </authorList>
    </citation>
    <scope>IDENTIFICATION</scope>
</reference>
<dbReference type="AlphaFoldDB" id="A0A914RE10"/>
<dbReference type="SUPFAM" id="SSF57362">
    <property type="entry name" value="BPTI-like"/>
    <property type="match status" value="1"/>
</dbReference>
<dbReference type="InterPro" id="IPR050098">
    <property type="entry name" value="TFPI/VKTCI-like"/>
</dbReference>
<keyword evidence="1" id="KW-0646">Protease inhibitor</keyword>
<dbReference type="Proteomes" id="UP000887564">
    <property type="component" value="Unplaced"/>
</dbReference>
<sequence>MKVLESEKIAIEMHNFRLYFEKKQLFDVVKRKNLSEKMLKFRCLVHDICVEPLDRGRWCEPMSNRYYFNKRLNSCKGFHYTGCGLSANNFLTLNECEETCLKGRQRGQTLKSLPHASSSSVEVQYIGKKPREKRPMTRHQILSGDQNTYIKTEGQWVEYGHCLGFRYVDCS</sequence>
<accession>A0A914RE10</accession>
<keyword evidence="2" id="KW-0722">Serine protease inhibitor</keyword>
<dbReference type="WBParaSite" id="PEQ_0000473801-mRNA-1">
    <property type="protein sequence ID" value="PEQ_0000473801-mRNA-1"/>
    <property type="gene ID" value="PEQ_0000473801"/>
</dbReference>
<dbReference type="GO" id="GO:0004867">
    <property type="term" value="F:serine-type endopeptidase inhibitor activity"/>
    <property type="evidence" value="ECO:0007669"/>
    <property type="project" value="UniProtKB-KW"/>
</dbReference>
<dbReference type="PROSITE" id="PS50279">
    <property type="entry name" value="BPTI_KUNITZ_2"/>
    <property type="match status" value="1"/>
</dbReference>
<name>A0A914RE10_PAREQ</name>